<evidence type="ECO:0000256" key="1">
    <source>
        <dbReference type="SAM" id="MobiDB-lite"/>
    </source>
</evidence>
<dbReference type="PRINTS" id="PR01217">
    <property type="entry name" value="PRICHEXTENSN"/>
</dbReference>
<keyword evidence="3" id="KW-1185">Reference proteome</keyword>
<evidence type="ECO:0000313" key="3">
    <source>
        <dbReference type="Proteomes" id="UP000283509"/>
    </source>
</evidence>
<organism evidence="2 3">
    <name type="scientific">Penaeus vannamei</name>
    <name type="common">Whiteleg shrimp</name>
    <name type="synonym">Litopenaeus vannamei</name>
    <dbReference type="NCBI Taxonomy" id="6689"/>
    <lineage>
        <taxon>Eukaryota</taxon>
        <taxon>Metazoa</taxon>
        <taxon>Ecdysozoa</taxon>
        <taxon>Arthropoda</taxon>
        <taxon>Crustacea</taxon>
        <taxon>Multicrustacea</taxon>
        <taxon>Malacostraca</taxon>
        <taxon>Eumalacostraca</taxon>
        <taxon>Eucarida</taxon>
        <taxon>Decapoda</taxon>
        <taxon>Dendrobranchiata</taxon>
        <taxon>Penaeoidea</taxon>
        <taxon>Penaeidae</taxon>
        <taxon>Penaeus</taxon>
    </lineage>
</organism>
<proteinExistence type="predicted"/>
<dbReference type="Proteomes" id="UP000283509">
    <property type="component" value="Unassembled WGS sequence"/>
</dbReference>
<gene>
    <name evidence="2" type="ORF">C7M84_003007</name>
</gene>
<dbReference type="AlphaFoldDB" id="A0A3R7PP75"/>
<accession>A0A3R7PP75</accession>
<feature type="region of interest" description="Disordered" evidence="1">
    <location>
        <begin position="136"/>
        <end position="156"/>
    </location>
</feature>
<reference evidence="2 3" key="1">
    <citation type="submission" date="2018-04" db="EMBL/GenBank/DDBJ databases">
        <authorList>
            <person name="Zhang X."/>
            <person name="Yuan J."/>
            <person name="Li F."/>
            <person name="Xiang J."/>
        </authorList>
    </citation>
    <scope>NUCLEOTIDE SEQUENCE [LARGE SCALE GENOMIC DNA]</scope>
    <source>
        <tissue evidence="2">Muscle</tissue>
    </source>
</reference>
<name>A0A3R7PP75_PENVA</name>
<comment type="caution">
    <text evidence="2">The sequence shown here is derived from an EMBL/GenBank/DDBJ whole genome shotgun (WGS) entry which is preliminary data.</text>
</comment>
<sequence>MLVAPTPKTLTLARCSRPLPVSAPAVTAGDAVLRPAHLAQLFLAGAVVAHDARVDSGAGRERERVRGRGAERVESVGAWERERRVKGKRRVVGVGGCIAFLGGAGLGRVGAVGVVDGGGLLGVPDGRARGAVGRRKGLSLPVGGRSSSGTTTPTPVPMFLRSGSPSSLPSFPPSLCTSIRFHLPSCLPPLLPLPSSLHSPPPALSPSFFPSHSPPCLPSLPSYFPSSPPSFSPLSPSLLFLLPPFFLPSPPPAFSPPSLPPPSLLLPSIPSPLLPSSSPPISPLSSFPPTPLPPLLLPSSPSYLRESLSLSGRRNEVEVGFPPVDGHESVLSSRRCRNEAICWEERESPLLLHVVAVCCRLPAPPHHPIPHPPPSPPYPRLLACLRAGKGEPGDAVD</sequence>
<reference evidence="2 3" key="2">
    <citation type="submission" date="2019-01" db="EMBL/GenBank/DDBJ databases">
        <title>The decoding of complex shrimp genome reveals the adaptation for benthos swimmer, frequently molting mechanism and breeding impact on genome.</title>
        <authorList>
            <person name="Sun Y."/>
            <person name="Gao Y."/>
            <person name="Yu Y."/>
        </authorList>
    </citation>
    <scope>NUCLEOTIDE SEQUENCE [LARGE SCALE GENOMIC DNA]</scope>
    <source>
        <tissue evidence="2">Muscle</tissue>
    </source>
</reference>
<evidence type="ECO:0000313" key="2">
    <source>
        <dbReference type="EMBL" id="ROT78277.1"/>
    </source>
</evidence>
<dbReference type="EMBL" id="QCYY01001403">
    <property type="protein sequence ID" value="ROT78277.1"/>
    <property type="molecule type" value="Genomic_DNA"/>
</dbReference>
<protein>
    <submittedName>
        <fullName evidence="2">Uncharacterized protein</fullName>
    </submittedName>
</protein>
<feature type="compositionally biased region" description="Low complexity" evidence="1">
    <location>
        <begin position="141"/>
        <end position="153"/>
    </location>
</feature>